<reference evidence="1 2" key="1">
    <citation type="journal article" date="2014" name="Genome Biol. Evol.">
        <title>Composite Conserved Promoter-Terminator Motifs (PeSLs) that Mediate Modular Shuffling in the Diverse T4-Like Myoviruses.</title>
        <authorList>
            <person name="Comeau A.M."/>
            <person name="Arbiol C."/>
            <person name="Krisch H.M."/>
        </authorList>
    </citation>
    <scope>NUCLEOTIDE SEQUENCE [LARGE SCALE GENOMIC DNA]</scope>
</reference>
<keyword evidence="2" id="KW-1185">Reference proteome</keyword>
<name>R9TF17_9CAUD</name>
<protein>
    <submittedName>
        <fullName evidence="1">Uncharacterized protein</fullName>
    </submittedName>
</protein>
<evidence type="ECO:0000313" key="1">
    <source>
        <dbReference type="EMBL" id="AGN30039.1"/>
    </source>
</evidence>
<dbReference type="KEGG" id="vg:15926487"/>
<dbReference type="EMBL" id="HQ317393">
    <property type="protein sequence ID" value="AGN30039.1"/>
    <property type="molecule type" value="Genomic_DNA"/>
</dbReference>
<evidence type="ECO:0000313" key="2">
    <source>
        <dbReference type="Proteomes" id="UP000201461"/>
    </source>
</evidence>
<accession>R9TF17</accession>
<dbReference type="Proteomes" id="UP000201461">
    <property type="component" value="Segment"/>
</dbReference>
<organism evidence="1 2">
    <name type="scientific">Vibrio phage nt-1</name>
    <dbReference type="NCBI Taxonomy" id="115992"/>
    <lineage>
        <taxon>Viruses</taxon>
        <taxon>Duplodnaviria</taxon>
        <taxon>Heunggongvirae</taxon>
        <taxon>Uroviricota</taxon>
        <taxon>Caudoviricetes</taxon>
        <taxon>Pantevenvirales</taxon>
        <taxon>Straboviridae</taxon>
        <taxon>Mylasvirus</taxon>
        <taxon>Mylasvirus persius</taxon>
    </lineage>
</organism>
<dbReference type="OrthoDB" id="4327at10239"/>
<proteinExistence type="predicted"/>
<gene>
    <name evidence="1" type="ORF">VPFG_00034</name>
</gene>
<sequence>MTNQFETTYTINTIYMNEFNARIEATNKIAKRLDVAPITVEFGELYSEVRIVNHVKERVYYVDVTISGEYPSKNGWSFLTQLDHASNLIRSNSETNHRHLLGDTTCDHCNSNRQRNVTYVIKNEETKEEMRVGGSCLKYYLPTKSIDSLATFYVAIDSFNDEDSWGRGSSKTTYNALQIVTWAAIYVEHNGAYHGGGITRQWILNMINVHSKELREERDRMLAEYDYDKYEARAKEILEWVSEQEATNDFMHNVISSCGAQFIEYKQTGFIAAAIVAFNKAKEREILAKREAERKAELPESEHVGTVKKRENFTVTLEKTIVSEGYYGDTFIHRFRDAENNLIIWFGSKRLRNNDDDRIEAGEEVTIKATVKEHSEFRDEKQTIVQRVAFVA</sequence>
<dbReference type="RefSeq" id="YP_008125188.1">
    <property type="nucleotide sequence ID" value="NC_021529.2"/>
</dbReference>
<dbReference type="GeneID" id="15926487"/>